<feature type="transmembrane region" description="Helical" evidence="6">
    <location>
        <begin position="382"/>
        <end position="404"/>
    </location>
</feature>
<feature type="region of interest" description="Disordered" evidence="5">
    <location>
        <begin position="482"/>
        <end position="521"/>
    </location>
</feature>
<reference evidence="8 9" key="1">
    <citation type="submission" date="2018-10" db="EMBL/GenBank/DDBJ databases">
        <title>Sequencing the genomes of 1000 actinobacteria strains.</title>
        <authorList>
            <person name="Klenk H.-P."/>
        </authorList>
    </citation>
    <scope>NUCLEOTIDE SEQUENCE [LARGE SCALE GENOMIC DNA]</scope>
    <source>
        <strain evidence="8 9">DSM 17894</strain>
    </source>
</reference>
<feature type="transmembrane region" description="Helical" evidence="6">
    <location>
        <begin position="101"/>
        <end position="127"/>
    </location>
</feature>
<dbReference type="GO" id="GO:0016020">
    <property type="term" value="C:membrane"/>
    <property type="evidence" value="ECO:0007669"/>
    <property type="project" value="UniProtKB-SubCell"/>
</dbReference>
<feature type="transmembrane region" description="Helical" evidence="6">
    <location>
        <begin position="213"/>
        <end position="235"/>
    </location>
</feature>
<feature type="transmembrane region" description="Helical" evidence="6">
    <location>
        <begin position="351"/>
        <end position="370"/>
    </location>
</feature>
<evidence type="ECO:0000256" key="6">
    <source>
        <dbReference type="SAM" id="Phobius"/>
    </source>
</evidence>
<feature type="transmembrane region" description="Helical" evidence="6">
    <location>
        <begin position="147"/>
        <end position="164"/>
    </location>
</feature>
<gene>
    <name evidence="8" type="ORF">C8E83_3799</name>
</gene>
<sequence length="521" mass="54712">MSTDLKAQGVSYATADQSYFEKRALKRSAGFWGIWGIGIAAVISGDFSGWNAGITSAGWGGLLIASAIVVVMFFGMIFSIGEMSAAMPHTGGAYSFARASMGPWGGFITGLAETLEYVLTTAAVVYFSAGYADAIFHDLTGVSLPQQVWWAILYVVFIGLNSLGSSVSFRFALVVALISLAVLVAFGLLAVFSGKLDFAGLFDVKPDAGQTAFLPHGVLPIFFALPFGVWLFLGIEELPLSAEEAHNPTKDIPKASVWGLVTLIVCGAIVLILNPAVVGGAKTGASAEPLLDGFRAIIPDDRIAAILSAFALVGLLASLQGIMFAAGRNMYSLSRAGYYPRGLSVTGKRQTPVLAILVASVIGFAALVAAELSTPGGGGGLVLNIAVWGAVVSYMLQMASFVLLRRKYPRAKRPYHSPWGLAGAWIAGIIGLAIFVGEILNPALWSAIVIMLIVYAVGIVAFATVGRKNLVLAPEEEYALSGGLHRDPQEEGLHPSREAGVMEQERAESIPTPGDAVPDPV</sequence>
<accession>A0A495IKU4</accession>
<organism evidence="8 9">
    <name type="scientific">Frondihabitans australicus</name>
    <dbReference type="NCBI Taxonomy" id="386892"/>
    <lineage>
        <taxon>Bacteria</taxon>
        <taxon>Bacillati</taxon>
        <taxon>Actinomycetota</taxon>
        <taxon>Actinomycetes</taxon>
        <taxon>Micrococcales</taxon>
        <taxon>Microbacteriaceae</taxon>
        <taxon>Frondihabitans</taxon>
    </lineage>
</organism>
<evidence type="ECO:0000313" key="9">
    <source>
        <dbReference type="Proteomes" id="UP000280008"/>
    </source>
</evidence>
<comment type="caution">
    <text evidence="8">The sequence shown here is derived from an EMBL/GenBank/DDBJ whole genome shotgun (WGS) entry which is preliminary data.</text>
</comment>
<feature type="transmembrane region" description="Helical" evidence="6">
    <location>
        <begin position="29"/>
        <end position="47"/>
    </location>
</feature>
<dbReference type="EMBL" id="RBKS01000001">
    <property type="protein sequence ID" value="RKR76622.1"/>
    <property type="molecule type" value="Genomic_DNA"/>
</dbReference>
<feature type="compositionally biased region" description="Basic and acidic residues" evidence="5">
    <location>
        <begin position="484"/>
        <end position="497"/>
    </location>
</feature>
<evidence type="ECO:0000259" key="7">
    <source>
        <dbReference type="Pfam" id="PF00324"/>
    </source>
</evidence>
<keyword evidence="3 6" id="KW-1133">Transmembrane helix</keyword>
<keyword evidence="2 6" id="KW-0812">Transmembrane</keyword>
<feature type="transmembrane region" description="Helical" evidence="6">
    <location>
        <begin position="59"/>
        <end position="80"/>
    </location>
</feature>
<dbReference type="PIRSF" id="PIRSF006060">
    <property type="entry name" value="AA_transporter"/>
    <property type="match status" value="1"/>
</dbReference>
<evidence type="ECO:0000256" key="1">
    <source>
        <dbReference type="ARBA" id="ARBA00004141"/>
    </source>
</evidence>
<feature type="domain" description="Amino acid permease/ SLC12A" evidence="7">
    <location>
        <begin position="39"/>
        <end position="441"/>
    </location>
</feature>
<comment type="subcellular location">
    <subcellularLocation>
        <location evidence="1">Membrane</location>
        <topology evidence="1">Multi-pass membrane protein</topology>
    </subcellularLocation>
</comment>
<protein>
    <submittedName>
        <fullName evidence="8">Ethanolamine:proton symporter (EAT family)</fullName>
    </submittedName>
</protein>
<dbReference type="GO" id="GO:0055085">
    <property type="term" value="P:transmembrane transport"/>
    <property type="evidence" value="ECO:0007669"/>
    <property type="project" value="InterPro"/>
</dbReference>
<keyword evidence="4 6" id="KW-0472">Membrane</keyword>
<feature type="transmembrane region" description="Helical" evidence="6">
    <location>
        <begin position="255"/>
        <end position="273"/>
    </location>
</feature>
<feature type="transmembrane region" description="Helical" evidence="6">
    <location>
        <begin position="443"/>
        <end position="465"/>
    </location>
</feature>
<dbReference type="PANTHER" id="PTHR42770">
    <property type="entry name" value="AMINO ACID TRANSPORTER-RELATED"/>
    <property type="match status" value="1"/>
</dbReference>
<dbReference type="InterPro" id="IPR050367">
    <property type="entry name" value="APC_superfamily"/>
</dbReference>
<dbReference type="OrthoDB" id="9762947at2"/>
<dbReference type="Proteomes" id="UP000280008">
    <property type="component" value="Unassembled WGS sequence"/>
</dbReference>
<evidence type="ECO:0000256" key="4">
    <source>
        <dbReference type="ARBA" id="ARBA00023136"/>
    </source>
</evidence>
<evidence type="ECO:0000313" key="8">
    <source>
        <dbReference type="EMBL" id="RKR76622.1"/>
    </source>
</evidence>
<keyword evidence="9" id="KW-1185">Reference proteome</keyword>
<proteinExistence type="predicted"/>
<dbReference type="AlphaFoldDB" id="A0A495IKU4"/>
<name>A0A495IKU4_9MICO</name>
<evidence type="ECO:0000256" key="3">
    <source>
        <dbReference type="ARBA" id="ARBA00022989"/>
    </source>
</evidence>
<evidence type="ECO:0000256" key="2">
    <source>
        <dbReference type="ARBA" id="ARBA00022692"/>
    </source>
</evidence>
<dbReference type="PANTHER" id="PTHR42770:SF7">
    <property type="entry name" value="MEMBRANE PROTEIN"/>
    <property type="match status" value="1"/>
</dbReference>
<feature type="transmembrane region" description="Helical" evidence="6">
    <location>
        <begin position="303"/>
        <end position="326"/>
    </location>
</feature>
<dbReference type="Gene3D" id="1.20.1740.10">
    <property type="entry name" value="Amino acid/polyamine transporter I"/>
    <property type="match status" value="1"/>
</dbReference>
<dbReference type="Pfam" id="PF00324">
    <property type="entry name" value="AA_permease"/>
    <property type="match status" value="1"/>
</dbReference>
<feature type="transmembrane region" description="Helical" evidence="6">
    <location>
        <begin position="416"/>
        <end position="437"/>
    </location>
</feature>
<evidence type="ECO:0000256" key="5">
    <source>
        <dbReference type="SAM" id="MobiDB-lite"/>
    </source>
</evidence>
<dbReference type="InterPro" id="IPR004841">
    <property type="entry name" value="AA-permease/SLC12A_dom"/>
</dbReference>
<feature type="transmembrane region" description="Helical" evidence="6">
    <location>
        <begin position="171"/>
        <end position="193"/>
    </location>
</feature>
<dbReference type="RefSeq" id="WP_121371576.1">
    <property type="nucleotide sequence ID" value="NZ_RBKS01000001.1"/>
</dbReference>